<feature type="region of interest" description="Disordered" evidence="1">
    <location>
        <begin position="1"/>
        <end position="46"/>
    </location>
</feature>
<keyword evidence="3" id="KW-1185">Reference proteome</keyword>
<dbReference type="Proteomes" id="UP000265520">
    <property type="component" value="Unassembled WGS sequence"/>
</dbReference>
<proteinExistence type="predicted"/>
<sequence length="46" mass="5036">MVLCSSQMPHRSRGPSHRQRHPAVVGDVLDNPDSRYPTHDSGAPSV</sequence>
<feature type="compositionally biased region" description="Basic residues" evidence="1">
    <location>
        <begin position="10"/>
        <end position="21"/>
    </location>
</feature>
<evidence type="ECO:0000256" key="1">
    <source>
        <dbReference type="SAM" id="MobiDB-lite"/>
    </source>
</evidence>
<evidence type="ECO:0000313" key="3">
    <source>
        <dbReference type="Proteomes" id="UP000265520"/>
    </source>
</evidence>
<protein>
    <submittedName>
        <fullName evidence="2">Uncharacterized protein</fullName>
    </submittedName>
</protein>
<evidence type="ECO:0000313" key="2">
    <source>
        <dbReference type="EMBL" id="MCI89890.1"/>
    </source>
</evidence>
<dbReference type="AlphaFoldDB" id="A0A392VTY2"/>
<organism evidence="2 3">
    <name type="scientific">Trifolium medium</name>
    <dbReference type="NCBI Taxonomy" id="97028"/>
    <lineage>
        <taxon>Eukaryota</taxon>
        <taxon>Viridiplantae</taxon>
        <taxon>Streptophyta</taxon>
        <taxon>Embryophyta</taxon>
        <taxon>Tracheophyta</taxon>
        <taxon>Spermatophyta</taxon>
        <taxon>Magnoliopsida</taxon>
        <taxon>eudicotyledons</taxon>
        <taxon>Gunneridae</taxon>
        <taxon>Pentapetalae</taxon>
        <taxon>rosids</taxon>
        <taxon>fabids</taxon>
        <taxon>Fabales</taxon>
        <taxon>Fabaceae</taxon>
        <taxon>Papilionoideae</taxon>
        <taxon>50 kb inversion clade</taxon>
        <taxon>NPAAA clade</taxon>
        <taxon>Hologalegina</taxon>
        <taxon>IRL clade</taxon>
        <taxon>Trifolieae</taxon>
        <taxon>Trifolium</taxon>
    </lineage>
</organism>
<name>A0A392VTY2_9FABA</name>
<comment type="caution">
    <text evidence="2">The sequence shown here is derived from an EMBL/GenBank/DDBJ whole genome shotgun (WGS) entry which is preliminary data.</text>
</comment>
<accession>A0A392VTY2</accession>
<dbReference type="EMBL" id="LXQA011229979">
    <property type="protein sequence ID" value="MCI89890.1"/>
    <property type="molecule type" value="Genomic_DNA"/>
</dbReference>
<reference evidence="2 3" key="1">
    <citation type="journal article" date="2018" name="Front. Plant Sci.">
        <title>Red Clover (Trifolium pratense) and Zigzag Clover (T. medium) - A Picture of Genomic Similarities and Differences.</title>
        <authorList>
            <person name="Dluhosova J."/>
            <person name="Istvanek J."/>
            <person name="Nedelnik J."/>
            <person name="Repkova J."/>
        </authorList>
    </citation>
    <scope>NUCLEOTIDE SEQUENCE [LARGE SCALE GENOMIC DNA]</scope>
    <source>
        <strain evidence="3">cv. 10/8</strain>
        <tissue evidence="2">Leaf</tissue>
    </source>
</reference>